<evidence type="ECO:0000256" key="3">
    <source>
        <dbReference type="ARBA" id="ARBA00022475"/>
    </source>
</evidence>
<feature type="transmembrane region" description="Helical" evidence="7">
    <location>
        <begin position="110"/>
        <end position="135"/>
    </location>
</feature>
<protein>
    <submittedName>
        <fullName evidence="9">Cation:proton antiporter</fullName>
    </submittedName>
</protein>
<feature type="transmembrane region" description="Helical" evidence="7">
    <location>
        <begin position="37"/>
        <end position="56"/>
    </location>
</feature>
<dbReference type="AlphaFoldDB" id="A0A8J2Y6F8"/>
<reference evidence="9" key="2">
    <citation type="submission" date="2020-09" db="EMBL/GenBank/DDBJ databases">
        <authorList>
            <person name="Sun Q."/>
            <person name="Zhou Y."/>
        </authorList>
    </citation>
    <scope>NUCLEOTIDE SEQUENCE</scope>
    <source>
        <strain evidence="9">CGMCC 1.12921</strain>
    </source>
</reference>
<evidence type="ECO:0000256" key="1">
    <source>
        <dbReference type="ARBA" id="ARBA00004651"/>
    </source>
</evidence>
<evidence type="ECO:0000256" key="4">
    <source>
        <dbReference type="ARBA" id="ARBA00022692"/>
    </source>
</evidence>
<evidence type="ECO:0000259" key="8">
    <source>
        <dbReference type="Pfam" id="PF04039"/>
    </source>
</evidence>
<dbReference type="Proteomes" id="UP000613582">
    <property type="component" value="Unassembled WGS sequence"/>
</dbReference>
<feature type="transmembrane region" description="Helical" evidence="7">
    <location>
        <begin position="68"/>
        <end position="90"/>
    </location>
</feature>
<reference evidence="9" key="1">
    <citation type="journal article" date="2014" name="Int. J. Syst. Evol. Microbiol.">
        <title>Complete genome sequence of Corynebacterium casei LMG S-19264T (=DSM 44701T), isolated from a smear-ripened cheese.</title>
        <authorList>
            <consortium name="US DOE Joint Genome Institute (JGI-PGF)"/>
            <person name="Walter F."/>
            <person name="Albersmeier A."/>
            <person name="Kalinowski J."/>
            <person name="Ruckert C."/>
        </authorList>
    </citation>
    <scope>NUCLEOTIDE SEQUENCE</scope>
    <source>
        <strain evidence="9">CGMCC 1.12921</strain>
    </source>
</reference>
<name>A0A8J2Y6F8_9PROT</name>
<keyword evidence="5 7" id="KW-1133">Transmembrane helix</keyword>
<sequence length="147" mass="16100">MMAHLILRVTIKLLFAPIIVFALYVQFHGEYGPGGGFQAGVIFAAAFVLHALGFGLDETKKVLPPKVLPWLMVTGVMLYAGTGVATMLLGENFLDYDILQPDSHHHAGQHIGIILVELGVGVAVASTMLTIFYYFAGREPEIRDEDW</sequence>
<gene>
    <name evidence="9" type="ORF">GCM10011342_17730</name>
</gene>
<comment type="subcellular location">
    <subcellularLocation>
        <location evidence="1">Cell membrane</location>
        <topology evidence="1">Multi-pass membrane protein</topology>
    </subcellularLocation>
</comment>
<dbReference type="NCBIfam" id="NF009162">
    <property type="entry name" value="PRK12508.1"/>
    <property type="match status" value="1"/>
</dbReference>
<keyword evidence="3" id="KW-1003">Cell membrane</keyword>
<evidence type="ECO:0000313" key="10">
    <source>
        <dbReference type="Proteomes" id="UP000613582"/>
    </source>
</evidence>
<accession>A0A8J2Y6F8</accession>
<evidence type="ECO:0000313" key="9">
    <source>
        <dbReference type="EMBL" id="GGD09331.1"/>
    </source>
</evidence>
<evidence type="ECO:0000256" key="2">
    <source>
        <dbReference type="ARBA" id="ARBA00009425"/>
    </source>
</evidence>
<keyword evidence="10" id="KW-1185">Reference proteome</keyword>
<evidence type="ECO:0000256" key="6">
    <source>
        <dbReference type="ARBA" id="ARBA00023136"/>
    </source>
</evidence>
<dbReference type="PANTHER" id="PTHR33932:SF4">
    <property type="entry name" value="NA(+)_H(+) ANTIPORTER SUBUNIT B"/>
    <property type="match status" value="1"/>
</dbReference>
<dbReference type="PANTHER" id="PTHR33932">
    <property type="entry name" value="NA(+)/H(+) ANTIPORTER SUBUNIT B"/>
    <property type="match status" value="1"/>
</dbReference>
<dbReference type="Pfam" id="PF04039">
    <property type="entry name" value="MnhB"/>
    <property type="match status" value="1"/>
</dbReference>
<keyword evidence="4 7" id="KW-0812">Transmembrane</keyword>
<dbReference type="GO" id="GO:0005886">
    <property type="term" value="C:plasma membrane"/>
    <property type="evidence" value="ECO:0007669"/>
    <property type="project" value="UniProtKB-SubCell"/>
</dbReference>
<evidence type="ECO:0000256" key="5">
    <source>
        <dbReference type="ARBA" id="ARBA00022989"/>
    </source>
</evidence>
<organism evidence="9 10">
    <name type="scientific">Aquisalinus flavus</name>
    <dbReference type="NCBI Taxonomy" id="1526572"/>
    <lineage>
        <taxon>Bacteria</taxon>
        <taxon>Pseudomonadati</taxon>
        <taxon>Pseudomonadota</taxon>
        <taxon>Alphaproteobacteria</taxon>
        <taxon>Parvularculales</taxon>
        <taxon>Parvularculaceae</taxon>
        <taxon>Aquisalinus</taxon>
    </lineage>
</organism>
<evidence type="ECO:0000256" key="7">
    <source>
        <dbReference type="SAM" id="Phobius"/>
    </source>
</evidence>
<comment type="caution">
    <text evidence="9">The sequence shown here is derived from an EMBL/GenBank/DDBJ whole genome shotgun (WGS) entry which is preliminary data.</text>
</comment>
<dbReference type="RefSeq" id="WP_188158764.1">
    <property type="nucleotide sequence ID" value="NZ_BMGH01000001.1"/>
</dbReference>
<dbReference type="InterPro" id="IPR050622">
    <property type="entry name" value="CPA3_antiporter_subunitB"/>
</dbReference>
<proteinExistence type="inferred from homology"/>
<feature type="domain" description="Na+/H+ antiporter MnhB subunit-related protein" evidence="8">
    <location>
        <begin position="6"/>
        <end position="130"/>
    </location>
</feature>
<dbReference type="EMBL" id="BMGH01000001">
    <property type="protein sequence ID" value="GGD09331.1"/>
    <property type="molecule type" value="Genomic_DNA"/>
</dbReference>
<comment type="similarity">
    <text evidence="2">Belongs to the CPA3 antiporters (TC 2.A.63) subunit B family.</text>
</comment>
<dbReference type="InterPro" id="IPR007182">
    <property type="entry name" value="MnhB"/>
</dbReference>
<feature type="transmembrane region" description="Helical" evidence="7">
    <location>
        <begin position="5"/>
        <end position="25"/>
    </location>
</feature>
<keyword evidence="6 7" id="KW-0472">Membrane</keyword>